<keyword evidence="6" id="KW-0378">Hydrolase</keyword>
<dbReference type="GO" id="GO:0005507">
    <property type="term" value="F:copper ion binding"/>
    <property type="evidence" value="ECO:0007669"/>
    <property type="project" value="TreeGrafter"/>
</dbReference>
<gene>
    <name evidence="12" type="primary">pgeF</name>
    <name evidence="12" type="ORF">DCF25_04975</name>
</gene>
<name>A0A2W4UWP1_9CYAN</name>
<dbReference type="Pfam" id="PF02578">
    <property type="entry name" value="Cu-oxidase_4"/>
    <property type="match status" value="1"/>
</dbReference>
<evidence type="ECO:0000256" key="9">
    <source>
        <dbReference type="ARBA" id="ARBA00048968"/>
    </source>
</evidence>
<dbReference type="PANTHER" id="PTHR30616">
    <property type="entry name" value="UNCHARACTERIZED PROTEIN YFIH"/>
    <property type="match status" value="1"/>
</dbReference>
<evidence type="ECO:0000256" key="6">
    <source>
        <dbReference type="ARBA" id="ARBA00022801"/>
    </source>
</evidence>
<proteinExistence type="inferred from homology"/>
<dbReference type="GO" id="GO:0017061">
    <property type="term" value="F:S-methyl-5-thioadenosine phosphorylase activity"/>
    <property type="evidence" value="ECO:0007669"/>
    <property type="project" value="UniProtKB-EC"/>
</dbReference>
<dbReference type="InterPro" id="IPR038371">
    <property type="entry name" value="Cu_polyphenol_OxRdtase_sf"/>
</dbReference>
<evidence type="ECO:0000313" key="13">
    <source>
        <dbReference type="Proteomes" id="UP000249354"/>
    </source>
</evidence>
<evidence type="ECO:0000256" key="1">
    <source>
        <dbReference type="ARBA" id="ARBA00000553"/>
    </source>
</evidence>
<evidence type="ECO:0000256" key="5">
    <source>
        <dbReference type="ARBA" id="ARBA00022723"/>
    </source>
</evidence>
<organism evidence="12 13">
    <name type="scientific">Leptolyngbya foveolarum</name>
    <dbReference type="NCBI Taxonomy" id="47253"/>
    <lineage>
        <taxon>Bacteria</taxon>
        <taxon>Bacillati</taxon>
        <taxon>Cyanobacteriota</taxon>
        <taxon>Cyanophyceae</taxon>
        <taxon>Leptolyngbyales</taxon>
        <taxon>Leptolyngbyaceae</taxon>
        <taxon>Leptolyngbya group</taxon>
        <taxon>Leptolyngbya</taxon>
    </lineage>
</organism>
<evidence type="ECO:0000256" key="8">
    <source>
        <dbReference type="ARBA" id="ARBA00047989"/>
    </source>
</evidence>
<evidence type="ECO:0000256" key="3">
    <source>
        <dbReference type="ARBA" id="ARBA00007353"/>
    </source>
</evidence>
<dbReference type="Proteomes" id="UP000249354">
    <property type="component" value="Unassembled WGS sequence"/>
</dbReference>
<evidence type="ECO:0000313" key="12">
    <source>
        <dbReference type="EMBL" id="PZO21299.1"/>
    </source>
</evidence>
<dbReference type="PANTHER" id="PTHR30616:SF2">
    <property type="entry name" value="PURINE NUCLEOSIDE PHOSPHORYLASE LACC1"/>
    <property type="match status" value="1"/>
</dbReference>
<evidence type="ECO:0000256" key="7">
    <source>
        <dbReference type="ARBA" id="ARBA00022833"/>
    </source>
</evidence>
<dbReference type="SUPFAM" id="SSF64438">
    <property type="entry name" value="CNF1/YfiH-like putative cysteine hydrolases"/>
    <property type="match status" value="1"/>
</dbReference>
<keyword evidence="5" id="KW-0479">Metal-binding</keyword>
<evidence type="ECO:0000256" key="2">
    <source>
        <dbReference type="ARBA" id="ARBA00003215"/>
    </source>
</evidence>
<dbReference type="AlphaFoldDB" id="A0A2W4UWP1"/>
<comment type="function">
    <text evidence="2">Purine nucleoside enzyme that catalyzes the phosphorolysis of adenosine and inosine nucleosides, yielding D-ribose 1-phosphate and the respective free bases, adenine and hypoxanthine. Also catalyzes the phosphorolysis of S-methyl-5'-thioadenosine into adenine and S-methyl-5-thio-alpha-D-ribose 1-phosphate. Also has adenosine deaminase activity.</text>
</comment>
<evidence type="ECO:0000256" key="4">
    <source>
        <dbReference type="ARBA" id="ARBA00022679"/>
    </source>
</evidence>
<comment type="similarity">
    <text evidence="3 11">Belongs to the purine nucleoside phosphorylase YfiH/LACC1 family.</text>
</comment>
<comment type="catalytic activity">
    <reaction evidence="9">
        <text>adenosine + phosphate = alpha-D-ribose 1-phosphate + adenine</text>
        <dbReference type="Rhea" id="RHEA:27642"/>
        <dbReference type="ChEBI" id="CHEBI:16335"/>
        <dbReference type="ChEBI" id="CHEBI:16708"/>
        <dbReference type="ChEBI" id="CHEBI:43474"/>
        <dbReference type="ChEBI" id="CHEBI:57720"/>
        <dbReference type="EC" id="2.4.2.1"/>
    </reaction>
    <physiologicalReaction direction="left-to-right" evidence="9">
        <dbReference type="Rhea" id="RHEA:27643"/>
    </physiologicalReaction>
</comment>
<evidence type="ECO:0000256" key="11">
    <source>
        <dbReference type="RuleBase" id="RU361274"/>
    </source>
</evidence>
<reference evidence="13" key="1">
    <citation type="submission" date="2018-04" db="EMBL/GenBank/DDBJ databases">
        <authorList>
            <person name="Cornet L."/>
        </authorList>
    </citation>
    <scope>NUCLEOTIDE SEQUENCE [LARGE SCALE GENOMIC DNA]</scope>
</reference>
<keyword evidence="4" id="KW-0808">Transferase</keyword>
<dbReference type="Gene3D" id="3.60.140.10">
    <property type="entry name" value="CNF1/YfiH-like putative cysteine hydrolases"/>
    <property type="match status" value="1"/>
</dbReference>
<comment type="catalytic activity">
    <reaction evidence="10">
        <text>S-methyl-5'-thioadenosine + phosphate = 5-(methylsulfanyl)-alpha-D-ribose 1-phosphate + adenine</text>
        <dbReference type="Rhea" id="RHEA:11852"/>
        <dbReference type="ChEBI" id="CHEBI:16708"/>
        <dbReference type="ChEBI" id="CHEBI:17509"/>
        <dbReference type="ChEBI" id="CHEBI:43474"/>
        <dbReference type="ChEBI" id="CHEBI:58533"/>
        <dbReference type="EC" id="2.4.2.28"/>
    </reaction>
    <physiologicalReaction direction="left-to-right" evidence="10">
        <dbReference type="Rhea" id="RHEA:11853"/>
    </physiologicalReaction>
</comment>
<dbReference type="CDD" id="cd16833">
    <property type="entry name" value="YfiH"/>
    <property type="match status" value="1"/>
</dbReference>
<comment type="catalytic activity">
    <reaction evidence="1">
        <text>inosine + phosphate = alpha-D-ribose 1-phosphate + hypoxanthine</text>
        <dbReference type="Rhea" id="RHEA:27646"/>
        <dbReference type="ChEBI" id="CHEBI:17368"/>
        <dbReference type="ChEBI" id="CHEBI:17596"/>
        <dbReference type="ChEBI" id="CHEBI:43474"/>
        <dbReference type="ChEBI" id="CHEBI:57720"/>
        <dbReference type="EC" id="2.4.2.1"/>
    </reaction>
    <physiologicalReaction direction="left-to-right" evidence="1">
        <dbReference type="Rhea" id="RHEA:27647"/>
    </physiologicalReaction>
</comment>
<comment type="catalytic activity">
    <reaction evidence="8">
        <text>adenosine + H2O + H(+) = inosine + NH4(+)</text>
        <dbReference type="Rhea" id="RHEA:24408"/>
        <dbReference type="ChEBI" id="CHEBI:15377"/>
        <dbReference type="ChEBI" id="CHEBI:15378"/>
        <dbReference type="ChEBI" id="CHEBI:16335"/>
        <dbReference type="ChEBI" id="CHEBI:17596"/>
        <dbReference type="ChEBI" id="CHEBI:28938"/>
        <dbReference type="EC" id="3.5.4.4"/>
    </reaction>
    <physiologicalReaction direction="left-to-right" evidence="8">
        <dbReference type="Rhea" id="RHEA:24409"/>
    </physiologicalReaction>
</comment>
<keyword evidence="7" id="KW-0862">Zinc</keyword>
<dbReference type="EMBL" id="QBMC01000020">
    <property type="protein sequence ID" value="PZO21299.1"/>
    <property type="molecule type" value="Genomic_DNA"/>
</dbReference>
<dbReference type="InterPro" id="IPR003730">
    <property type="entry name" value="Cu_polyphenol_OxRdtase"/>
</dbReference>
<accession>A0A2W4UWP1</accession>
<dbReference type="NCBIfam" id="TIGR00726">
    <property type="entry name" value="peptidoglycan editing factor PgeF"/>
    <property type="match status" value="1"/>
</dbReference>
<protein>
    <recommendedName>
        <fullName evidence="11">Purine nucleoside phosphorylase</fullName>
    </recommendedName>
</protein>
<dbReference type="GO" id="GO:0016787">
    <property type="term" value="F:hydrolase activity"/>
    <property type="evidence" value="ECO:0007669"/>
    <property type="project" value="UniProtKB-KW"/>
</dbReference>
<reference evidence="12 13" key="2">
    <citation type="submission" date="2018-06" db="EMBL/GenBank/DDBJ databases">
        <title>Metagenomic assembly of (sub)arctic Cyanobacteria and their associated microbiome from non-axenic cultures.</title>
        <authorList>
            <person name="Baurain D."/>
        </authorList>
    </citation>
    <scope>NUCLEOTIDE SEQUENCE [LARGE SCALE GENOMIC DNA]</scope>
    <source>
        <strain evidence="12">ULC129bin1</strain>
    </source>
</reference>
<dbReference type="InterPro" id="IPR011324">
    <property type="entry name" value="Cytotoxic_necrot_fac-like_cat"/>
</dbReference>
<comment type="caution">
    <text evidence="12">The sequence shown here is derived from an EMBL/GenBank/DDBJ whole genome shotgun (WGS) entry which is preliminary data.</text>
</comment>
<evidence type="ECO:0000256" key="10">
    <source>
        <dbReference type="ARBA" id="ARBA00049893"/>
    </source>
</evidence>
<sequence length="271" mass="29375">MQLWTWKTAQAHSFLTCDLIPMAHGFFTQHSYPLGPEDLVAAIANRDSPPVAVYRVQQVHSGDVLRTTEIERVALAGLPQLEDGSLAPFPLADGIVTKQPGQSVWTCSADCTPALVTDVKTGQVAAVHAGWRGTAQKILPAAVSKMRADGSALADLRVALGPAIDGSVYQVKRAVAAEVGATVLPADQAFSEDEAIAHLLSIETPPLLNDPDEGRVRLDVRRINQMQLVQMGLDEECIAIAPHCTYQEPENFFSYRRTQEKKVQWAGIIST</sequence>